<feature type="compositionally biased region" description="Basic and acidic residues" evidence="2">
    <location>
        <begin position="85"/>
        <end position="94"/>
    </location>
</feature>
<dbReference type="PANTHER" id="PTHR43591:SF50">
    <property type="entry name" value="METHYLTRANSFERASE DOMAIN-CONTAINING PROTEIN-RELATED"/>
    <property type="match status" value="1"/>
</dbReference>
<dbReference type="SUPFAM" id="SSF53335">
    <property type="entry name" value="S-adenosyl-L-methionine-dependent methyltransferases"/>
    <property type="match status" value="1"/>
</dbReference>
<dbReference type="Pfam" id="PF13649">
    <property type="entry name" value="Methyltransf_25"/>
    <property type="match status" value="1"/>
</dbReference>
<proteinExistence type="inferred from homology"/>
<dbReference type="PANTHER" id="PTHR43591">
    <property type="entry name" value="METHYLTRANSFERASE"/>
    <property type="match status" value="1"/>
</dbReference>
<feature type="compositionally biased region" description="Low complexity" evidence="2">
    <location>
        <begin position="25"/>
        <end position="46"/>
    </location>
</feature>
<dbReference type="Gene3D" id="3.40.50.150">
    <property type="entry name" value="Vaccinia Virus protein VP39"/>
    <property type="match status" value="1"/>
</dbReference>
<feature type="compositionally biased region" description="Low complexity" evidence="2">
    <location>
        <begin position="139"/>
        <end position="156"/>
    </location>
</feature>
<feature type="compositionally biased region" description="Low complexity" evidence="2">
    <location>
        <begin position="55"/>
        <end position="72"/>
    </location>
</feature>
<feature type="compositionally biased region" description="Low complexity" evidence="2">
    <location>
        <begin position="358"/>
        <end position="369"/>
    </location>
</feature>
<gene>
    <name evidence="4" type="ORF">J7T54_002580</name>
</gene>
<dbReference type="CDD" id="cd02440">
    <property type="entry name" value="AdoMet_MTases"/>
    <property type="match status" value="1"/>
</dbReference>
<organism evidence="4 5">
    <name type="scientific">Emericellopsis cladophorae</name>
    <dbReference type="NCBI Taxonomy" id="2686198"/>
    <lineage>
        <taxon>Eukaryota</taxon>
        <taxon>Fungi</taxon>
        <taxon>Dikarya</taxon>
        <taxon>Ascomycota</taxon>
        <taxon>Pezizomycotina</taxon>
        <taxon>Sordariomycetes</taxon>
        <taxon>Hypocreomycetidae</taxon>
        <taxon>Hypocreales</taxon>
        <taxon>Bionectriaceae</taxon>
        <taxon>Emericellopsis</taxon>
    </lineage>
</organism>
<feature type="compositionally biased region" description="Low complexity" evidence="2">
    <location>
        <begin position="197"/>
        <end position="222"/>
    </location>
</feature>
<dbReference type="EMBL" id="JAGIXG020000024">
    <property type="protein sequence ID" value="KAI6781222.1"/>
    <property type="molecule type" value="Genomic_DNA"/>
</dbReference>
<accession>A0A9Q0BDB8</accession>
<sequence length="747" mass="80335">MEWPFMSEFLYSVVPSLPTWKPNTSSSSNNNSNNNNSNSNSNSNSNKSRRPSQRTDSNGGSTTTGSGLTPTAPASPLPSPSATDHQQRLDRNRGADAATATTATTTDNNARARSRRSLIRSASRSSSSNRGHHYWLTKTNSTSSASDSATAANPSALTTNNSRLLDSRQHSSSPLSRARSNSAAAAATNRSNKDTTSPSVDAARNSSSSSTVSARTRLTAASLSAVTSGTSSTSFTPRKQKHRNKASSISSNSGPGGVSGAPPLPSTAVPSLPSKLHASTAAQQHGGITATTANSRPLFHVDSIAAGDLKHVAMYPDVTMDAYRPPAGPKVFHPPSGRAESVSSTSLATAQSSKTVLSSDPSAPDSTPAQRPFVQRNGRSYLRDQTNPYPLPVDLTELHRQSLRTLLLIQVHGAPVASPALTAKPPLKVLDLGCGSGFWSMMCHRYFKSRGHGGIHFTGMDVASVAPSNGPEGGKPDREMKWTFVQHDLRVKPWPFADGEFDMVFNKDMALACTTSQQATLMDESIRVLKSGGTLEIWETDHSIRMLRKHVPSASAANTQVEEQEAASTLGAYVINTNTPLSPPQSAYLQEYNGWLKRAMDARELMVEPCTVVNHSLLSEAESLKNIGSHRVAIPFSEVRWEREGVGGIVTKDGKSYPTKSNREQPPQIIEKKSLTAGQAALRRTALLTLIEEIQALEPLLREQSGKSQDEWDVWMSKMTTTLLNGGDYDTRWGECLESGAWWATKR</sequence>
<dbReference type="GeneID" id="75829090"/>
<name>A0A9Q0BDB8_9HYPO</name>
<protein>
    <recommendedName>
        <fullName evidence="3">Methyltransferase domain-containing protein</fullName>
    </recommendedName>
</protein>
<evidence type="ECO:0000256" key="2">
    <source>
        <dbReference type="SAM" id="MobiDB-lite"/>
    </source>
</evidence>
<feature type="region of interest" description="Disordered" evidence="2">
    <location>
        <begin position="20"/>
        <end position="289"/>
    </location>
</feature>
<dbReference type="InterPro" id="IPR041698">
    <property type="entry name" value="Methyltransf_25"/>
</dbReference>
<feature type="compositionally biased region" description="Polar residues" evidence="2">
    <location>
        <begin position="224"/>
        <end position="237"/>
    </location>
</feature>
<comment type="similarity">
    <text evidence="1">Belongs to the methyltransferase superfamily. LaeA methyltransferase family.</text>
</comment>
<feature type="region of interest" description="Disordered" evidence="2">
    <location>
        <begin position="326"/>
        <end position="387"/>
    </location>
</feature>
<dbReference type="AlphaFoldDB" id="A0A9Q0BDB8"/>
<dbReference type="InterPro" id="IPR029063">
    <property type="entry name" value="SAM-dependent_MTases_sf"/>
</dbReference>
<feature type="compositionally biased region" description="Polar residues" evidence="2">
    <location>
        <begin position="341"/>
        <end position="357"/>
    </location>
</feature>
<evidence type="ECO:0000259" key="3">
    <source>
        <dbReference type="Pfam" id="PF13649"/>
    </source>
</evidence>
<reference evidence="4" key="1">
    <citation type="journal article" date="2021" name="J Fungi (Basel)">
        <title>Genomic and Metabolomic Analyses of the Marine Fungus Emericellopsis cladophorae: Insights into Saltwater Adaptability Mechanisms and Its Biosynthetic Potential.</title>
        <authorList>
            <person name="Goncalves M.F.M."/>
            <person name="Hilario S."/>
            <person name="Van de Peer Y."/>
            <person name="Esteves A.C."/>
            <person name="Alves A."/>
        </authorList>
    </citation>
    <scope>NUCLEOTIDE SEQUENCE</scope>
    <source>
        <strain evidence="4">MUM 19.33</strain>
    </source>
</reference>
<evidence type="ECO:0000313" key="4">
    <source>
        <dbReference type="EMBL" id="KAI6781222.1"/>
    </source>
</evidence>
<keyword evidence="5" id="KW-1185">Reference proteome</keyword>
<dbReference type="RefSeq" id="XP_051362078.1">
    <property type="nucleotide sequence ID" value="XM_051506742.1"/>
</dbReference>
<feature type="domain" description="Methyltransferase" evidence="3">
    <location>
        <begin position="429"/>
        <end position="533"/>
    </location>
</feature>
<comment type="caution">
    <text evidence="4">The sequence shown here is derived from an EMBL/GenBank/DDBJ whole genome shotgun (WGS) entry which is preliminary data.</text>
</comment>
<reference evidence="4" key="2">
    <citation type="submission" date="2022-07" db="EMBL/GenBank/DDBJ databases">
        <authorList>
            <person name="Goncalves M.F.M."/>
            <person name="Hilario S."/>
            <person name="Van De Peer Y."/>
            <person name="Esteves A.C."/>
            <person name="Alves A."/>
        </authorList>
    </citation>
    <scope>NUCLEOTIDE SEQUENCE</scope>
    <source>
        <strain evidence="4">MUM 19.33</strain>
    </source>
</reference>
<feature type="compositionally biased region" description="Low complexity" evidence="2">
    <location>
        <begin position="95"/>
        <end position="111"/>
    </location>
</feature>
<dbReference type="OrthoDB" id="2013972at2759"/>
<dbReference type="Proteomes" id="UP001055219">
    <property type="component" value="Unassembled WGS sequence"/>
</dbReference>
<feature type="compositionally biased region" description="Low complexity" evidence="2">
    <location>
        <begin position="171"/>
        <end position="190"/>
    </location>
</feature>
<feature type="compositionally biased region" description="Low complexity" evidence="2">
    <location>
        <begin position="119"/>
        <end position="129"/>
    </location>
</feature>
<evidence type="ECO:0000313" key="5">
    <source>
        <dbReference type="Proteomes" id="UP001055219"/>
    </source>
</evidence>
<evidence type="ECO:0000256" key="1">
    <source>
        <dbReference type="ARBA" id="ARBA00038158"/>
    </source>
</evidence>